<evidence type="ECO:0000256" key="1">
    <source>
        <dbReference type="ARBA" id="ARBA00006281"/>
    </source>
</evidence>
<evidence type="ECO:0000313" key="4">
    <source>
        <dbReference type="EMBL" id="EDZ95883.1"/>
    </source>
</evidence>
<dbReference type="PANTHER" id="PTHR12689:SF4">
    <property type="entry name" value="PROTEIN AAR2 HOMOLOG"/>
    <property type="match status" value="1"/>
</dbReference>
<accession>B5VXN6</accession>
<dbReference type="Gene3D" id="1.25.40.550">
    <property type="entry name" value="Aar2, C-terminal domain-like"/>
    <property type="match status" value="1"/>
</dbReference>
<evidence type="ECO:0000259" key="2">
    <source>
        <dbReference type="Pfam" id="PF05282"/>
    </source>
</evidence>
<dbReference type="Proteomes" id="UP000004061">
    <property type="component" value="Unassembled WGS sequence"/>
</dbReference>
<feature type="domain" description="AAR2 C-terminal" evidence="2">
    <location>
        <begin position="142"/>
        <end position="263"/>
    </location>
</feature>
<protein>
    <submittedName>
        <fullName evidence="4">Uncharacterized protein</fullName>
    </submittedName>
</protein>
<reference evidence="4 5" key="1">
    <citation type="journal article" date="2011" name="Appl. Environ. Microbiol.">
        <title>Contribution of a Sodium Ion Gradient to Energy Conservation during Fermentation in the Cyanobacterium Arthrospira (Spirulina) maxima CS-328.</title>
        <authorList>
            <person name="Carrieri D."/>
            <person name="Ananyev G."/>
            <person name="Lenz O."/>
            <person name="Bryant D.A."/>
            <person name="Dismukes G.C."/>
        </authorList>
    </citation>
    <scope>NUCLEOTIDE SEQUENCE [LARGE SCALE GENOMIC DNA]</scope>
    <source>
        <strain evidence="4 5">CS-328</strain>
    </source>
</reference>
<gene>
    <name evidence="4" type="ORF">AmaxDRAFT_1278</name>
</gene>
<dbReference type="RefSeq" id="WP_006668616.1">
    <property type="nucleotide sequence ID" value="NZ_ABYK01000007.1"/>
</dbReference>
<dbReference type="InterPro" id="IPR033647">
    <property type="entry name" value="Aar2_N"/>
</dbReference>
<dbReference type="EMBL" id="ABYK01000007">
    <property type="protein sequence ID" value="EDZ95883.1"/>
    <property type="molecule type" value="Genomic_DNA"/>
</dbReference>
<sequence>MSYIILRDIPKQSVQLDLLVHQIQGGFRGFREVPPGFHYGAILDRGEWRNFWCYLSPETVLVKRFDLDQQQLVDDTPEQTAQYSQLAHQNALDMALVPYPANQWPGWHSLTQYITTDSPILHKNAVSDFSSEFAPNHPSRFEQNFRETHHGNIANFLEELQFAFLCWLMSLKGEVNLVAQQRWSSLLNGMYNAGEFAIASDPDLFGQFVDALLPQLEQLPSEAFTQDSIVCTHLDDFIEDMNDSANINLKKKARILLNYITKRKEALINRHLSKTIFYSE</sequence>
<dbReference type="InterPro" id="IPR038516">
    <property type="entry name" value="AAR2_N_sf"/>
</dbReference>
<dbReference type="CDD" id="cd13778">
    <property type="entry name" value="Aar2_C"/>
    <property type="match status" value="1"/>
</dbReference>
<dbReference type="InterPro" id="IPR033648">
    <property type="entry name" value="AAR2_C"/>
</dbReference>
<dbReference type="PANTHER" id="PTHR12689">
    <property type="entry name" value="A1 CISTRON SPLICING FACTOR AAR2-RELATED"/>
    <property type="match status" value="1"/>
</dbReference>
<evidence type="ECO:0000313" key="5">
    <source>
        <dbReference type="Proteomes" id="UP000004061"/>
    </source>
</evidence>
<dbReference type="InterPro" id="IPR038514">
    <property type="entry name" value="AAR2_C_sf"/>
</dbReference>
<dbReference type="Gene3D" id="2.60.34.20">
    <property type="match status" value="1"/>
</dbReference>
<dbReference type="Pfam" id="PF20981">
    <property type="entry name" value="AAR2_1st"/>
    <property type="match status" value="1"/>
</dbReference>
<dbReference type="CDD" id="cd13777">
    <property type="entry name" value="Aar2_N"/>
    <property type="match status" value="1"/>
</dbReference>
<keyword evidence="5" id="KW-1185">Reference proteome</keyword>
<comment type="similarity">
    <text evidence="1">Belongs to the AAR2 family.</text>
</comment>
<dbReference type="InterPro" id="IPR007946">
    <property type="entry name" value="AAR2"/>
</dbReference>
<name>B5VXN6_LIMMA</name>
<evidence type="ECO:0000259" key="3">
    <source>
        <dbReference type="Pfam" id="PF20981"/>
    </source>
</evidence>
<dbReference type="AlphaFoldDB" id="B5VXN6"/>
<dbReference type="Pfam" id="PF05282">
    <property type="entry name" value="AAR2"/>
    <property type="match status" value="1"/>
</dbReference>
<feature type="domain" description="AAR2 N-terminal" evidence="3">
    <location>
        <begin position="3"/>
        <end position="116"/>
    </location>
</feature>
<comment type="caution">
    <text evidence="4">The sequence shown here is derived from an EMBL/GenBank/DDBJ whole genome shotgun (WGS) entry which is preliminary data.</text>
</comment>
<organism evidence="4 5">
    <name type="scientific">Limnospira maxima CS-328</name>
    <dbReference type="NCBI Taxonomy" id="513049"/>
    <lineage>
        <taxon>Bacteria</taxon>
        <taxon>Bacillati</taxon>
        <taxon>Cyanobacteriota</taxon>
        <taxon>Cyanophyceae</taxon>
        <taxon>Oscillatoriophycideae</taxon>
        <taxon>Oscillatoriales</taxon>
        <taxon>Sirenicapillariaceae</taxon>
        <taxon>Limnospira</taxon>
    </lineage>
</organism>
<proteinExistence type="inferred from homology"/>